<dbReference type="RefSeq" id="WP_127188765.1">
    <property type="nucleotide sequence ID" value="NZ_RZNJ01000004.1"/>
</dbReference>
<dbReference type="EMBL" id="RZNJ01000004">
    <property type="protein sequence ID" value="RUT29985.1"/>
    <property type="molecule type" value="Genomic_DNA"/>
</dbReference>
<dbReference type="Proteomes" id="UP000281547">
    <property type="component" value="Unassembled WGS sequence"/>
</dbReference>
<dbReference type="AlphaFoldDB" id="A0A433X7F4"/>
<name>A0A433X7F4_9HYPH</name>
<comment type="caution">
    <text evidence="1">The sequence shown here is derived from an EMBL/GenBank/DDBJ whole genome shotgun (WGS) entry which is preliminary data.</text>
</comment>
<protein>
    <recommendedName>
        <fullName evidence="3">DNA polymerase III beta sliding clamp central domain-containing protein</fullName>
    </recommendedName>
</protein>
<proteinExistence type="predicted"/>
<gene>
    <name evidence="1" type="ORF">EMQ25_11640</name>
</gene>
<evidence type="ECO:0000313" key="2">
    <source>
        <dbReference type="Proteomes" id="UP000281547"/>
    </source>
</evidence>
<reference evidence="1 2" key="1">
    <citation type="journal article" date="2016" name="Int. J. Syst. Evol. Microbiol.">
        <title>Arsenicitalea aurantiaca gen. nov., sp. nov., a new member of the family Hyphomicrobiaceae, isolated from high-arsenic sediment.</title>
        <authorList>
            <person name="Mu Y."/>
            <person name="Zhou L."/>
            <person name="Zeng X.C."/>
            <person name="Liu L."/>
            <person name="Pan Y."/>
            <person name="Chen X."/>
            <person name="Wang J."/>
            <person name="Li S."/>
            <person name="Li W.J."/>
            <person name="Wang Y."/>
        </authorList>
    </citation>
    <scope>NUCLEOTIDE SEQUENCE [LARGE SCALE GENOMIC DNA]</scope>
    <source>
        <strain evidence="1 2">42-50</strain>
    </source>
</reference>
<evidence type="ECO:0000313" key="1">
    <source>
        <dbReference type="EMBL" id="RUT29985.1"/>
    </source>
</evidence>
<keyword evidence="2" id="KW-1185">Reference proteome</keyword>
<organism evidence="1 2">
    <name type="scientific">Arsenicitalea aurantiaca</name>
    <dbReference type="NCBI Taxonomy" id="1783274"/>
    <lineage>
        <taxon>Bacteria</taxon>
        <taxon>Pseudomonadati</taxon>
        <taxon>Pseudomonadota</taxon>
        <taxon>Alphaproteobacteria</taxon>
        <taxon>Hyphomicrobiales</taxon>
        <taxon>Devosiaceae</taxon>
        <taxon>Arsenicitalea</taxon>
    </lineage>
</organism>
<accession>A0A433X7F4</accession>
<evidence type="ECO:0008006" key="3">
    <source>
        <dbReference type="Google" id="ProtNLM"/>
    </source>
</evidence>
<sequence length="450" mass="49344">MSTNGPIGPKPDLNHDAQELEDDEDLDFNQLVEHPGSEFSDDFGVLQFPHDDALQTEPEVSPPGEQEHVFLVDANKLRKALALATIVAGRKNQPHTVTLIKADRADQKQDGLLIESRSLAGMCRLHVPTSTSGIRTQGPFRDARFRVDAQLLDSLLGVAKTARVHFRLRMDRQRLTLVIDERVRPVAIMKDDAPRIAKGETAPDPVPFDLELFQEIATYLSLFVPMDEASQFGLRATFSAARCIAGTNSAIGFALDVPWHSGDWSISSASLLLVSRAALKLEREVRLFQVGTMRVLEDSAGQISVPCVADHSPSREELLAKAQAGFQFLVVRSHVRRALEALRLASDNPVMVKLVLPPDTPGHKDIVLSVQTPDGHEWVETVDGKYIDVSDHAALATGWSGSIELLTLLKVITHFGSANVAISWRENVLLITDELMVASGITVRSAFATQ</sequence>